<dbReference type="RefSeq" id="WP_145812179.1">
    <property type="nucleotide sequence ID" value="NZ_VIVK01000001.1"/>
</dbReference>
<dbReference type="OrthoDB" id="3823476at2"/>
<dbReference type="SUPFAM" id="SSF54593">
    <property type="entry name" value="Glyoxalase/Bleomycin resistance protein/Dihydroxybiphenyl dioxygenase"/>
    <property type="match status" value="1"/>
</dbReference>
<accession>A0A561C0P7</accession>
<dbReference type="InterPro" id="IPR037523">
    <property type="entry name" value="VOC_core"/>
</dbReference>
<feature type="domain" description="VOC" evidence="1">
    <location>
        <begin position="2"/>
        <end position="116"/>
    </location>
</feature>
<dbReference type="Proteomes" id="UP000318380">
    <property type="component" value="Unassembled WGS sequence"/>
</dbReference>
<dbReference type="Pfam" id="PF18029">
    <property type="entry name" value="Glyoxalase_6"/>
    <property type="match status" value="1"/>
</dbReference>
<name>A0A561C0P7_9ACTN</name>
<dbReference type="PROSITE" id="PS51819">
    <property type="entry name" value="VOC"/>
    <property type="match status" value="1"/>
</dbReference>
<keyword evidence="2" id="KW-0456">Lyase</keyword>
<comment type="caution">
    <text evidence="2">The sequence shown here is derived from an EMBL/GenBank/DDBJ whole genome shotgun (WGS) entry which is preliminary data.</text>
</comment>
<reference evidence="2 3" key="1">
    <citation type="submission" date="2019-06" db="EMBL/GenBank/DDBJ databases">
        <title>Sequencing the genomes of 1000 actinobacteria strains.</title>
        <authorList>
            <person name="Klenk H.-P."/>
        </authorList>
    </citation>
    <scope>NUCLEOTIDE SEQUENCE [LARGE SCALE GENOMIC DNA]</scope>
    <source>
        <strain evidence="2 3">DSM 24683</strain>
    </source>
</reference>
<dbReference type="InterPro" id="IPR029068">
    <property type="entry name" value="Glyas_Bleomycin-R_OHBP_Dase"/>
</dbReference>
<dbReference type="Gene3D" id="3.10.180.10">
    <property type="entry name" value="2,3-Dihydroxybiphenyl 1,2-Dioxygenase, domain 1"/>
    <property type="match status" value="1"/>
</dbReference>
<keyword evidence="3" id="KW-1185">Reference proteome</keyword>
<sequence>MKGHWVGVTVDCHDVDLVAGFWSKLLDRDPGPSRPGWVYLGERGDTLPRLVFQPVPETKQLKNRVHLDILVDDIDAGMDQIRTLGGSFTGERHDYEAGVIVIAQDPEGNEFCLVQYYQ</sequence>
<protein>
    <submittedName>
        <fullName evidence="2">Putative enzyme related to lactoylglutathione lyase</fullName>
    </submittedName>
</protein>
<proteinExistence type="predicted"/>
<dbReference type="PANTHER" id="PTHR35908">
    <property type="entry name" value="HYPOTHETICAL FUSION PROTEIN"/>
    <property type="match status" value="1"/>
</dbReference>
<evidence type="ECO:0000259" key="1">
    <source>
        <dbReference type="PROSITE" id="PS51819"/>
    </source>
</evidence>
<organism evidence="2 3">
    <name type="scientific">Kribbella amoyensis</name>
    <dbReference type="NCBI Taxonomy" id="996641"/>
    <lineage>
        <taxon>Bacteria</taxon>
        <taxon>Bacillati</taxon>
        <taxon>Actinomycetota</taxon>
        <taxon>Actinomycetes</taxon>
        <taxon>Propionibacteriales</taxon>
        <taxon>Kribbellaceae</taxon>
        <taxon>Kribbella</taxon>
    </lineage>
</organism>
<dbReference type="InterPro" id="IPR041581">
    <property type="entry name" value="Glyoxalase_6"/>
</dbReference>
<dbReference type="GO" id="GO:0016829">
    <property type="term" value="F:lyase activity"/>
    <property type="evidence" value="ECO:0007669"/>
    <property type="project" value="UniProtKB-KW"/>
</dbReference>
<dbReference type="EMBL" id="VIVK01000001">
    <property type="protein sequence ID" value="TWD84648.1"/>
    <property type="molecule type" value="Genomic_DNA"/>
</dbReference>
<gene>
    <name evidence="2" type="ORF">FB561_5842</name>
</gene>
<dbReference type="PANTHER" id="PTHR35908:SF1">
    <property type="entry name" value="CONSERVED PROTEIN"/>
    <property type="match status" value="1"/>
</dbReference>
<dbReference type="AlphaFoldDB" id="A0A561C0P7"/>
<evidence type="ECO:0000313" key="3">
    <source>
        <dbReference type="Proteomes" id="UP000318380"/>
    </source>
</evidence>
<evidence type="ECO:0000313" key="2">
    <source>
        <dbReference type="EMBL" id="TWD84648.1"/>
    </source>
</evidence>